<keyword evidence="2" id="KW-1185">Reference proteome</keyword>
<organism evidence="1 2">
    <name type="scientific">Caerostris extrusa</name>
    <name type="common">Bark spider</name>
    <name type="synonym">Caerostris bankana</name>
    <dbReference type="NCBI Taxonomy" id="172846"/>
    <lineage>
        <taxon>Eukaryota</taxon>
        <taxon>Metazoa</taxon>
        <taxon>Ecdysozoa</taxon>
        <taxon>Arthropoda</taxon>
        <taxon>Chelicerata</taxon>
        <taxon>Arachnida</taxon>
        <taxon>Araneae</taxon>
        <taxon>Araneomorphae</taxon>
        <taxon>Entelegynae</taxon>
        <taxon>Araneoidea</taxon>
        <taxon>Araneidae</taxon>
        <taxon>Caerostris</taxon>
    </lineage>
</organism>
<sequence>MLFSSGGDNSRGGKGGQKHLLDLTFWSVCFALYRDYRTVIRFGNNSLYLRQLYPALKYPHTLYLAMGLRALSLFCVCMKHAIMSRMAELLILQLKLLRRVL</sequence>
<name>A0AAV4SQX2_CAEEX</name>
<accession>A0AAV4SQX2</accession>
<proteinExistence type="predicted"/>
<dbReference type="EMBL" id="BPLR01010036">
    <property type="protein sequence ID" value="GIY36364.1"/>
    <property type="molecule type" value="Genomic_DNA"/>
</dbReference>
<evidence type="ECO:0000313" key="2">
    <source>
        <dbReference type="Proteomes" id="UP001054945"/>
    </source>
</evidence>
<dbReference type="Proteomes" id="UP001054945">
    <property type="component" value="Unassembled WGS sequence"/>
</dbReference>
<dbReference type="AlphaFoldDB" id="A0AAV4SQX2"/>
<evidence type="ECO:0000313" key="1">
    <source>
        <dbReference type="EMBL" id="GIY36364.1"/>
    </source>
</evidence>
<gene>
    <name evidence="1" type="ORF">CEXT_276511</name>
</gene>
<comment type="caution">
    <text evidence="1">The sequence shown here is derived from an EMBL/GenBank/DDBJ whole genome shotgun (WGS) entry which is preliminary data.</text>
</comment>
<reference evidence="1 2" key="1">
    <citation type="submission" date="2021-06" db="EMBL/GenBank/DDBJ databases">
        <title>Caerostris extrusa draft genome.</title>
        <authorList>
            <person name="Kono N."/>
            <person name="Arakawa K."/>
        </authorList>
    </citation>
    <scope>NUCLEOTIDE SEQUENCE [LARGE SCALE GENOMIC DNA]</scope>
</reference>
<protein>
    <submittedName>
        <fullName evidence="1">Uncharacterized protein</fullName>
    </submittedName>
</protein>